<name>A0ABR3VMA4_9PEZI</name>
<sequence length="76" mass="8296">MMAVETLELNGFKGSHLTFQNSRRPFQVLPPQQCLALSLLTMTCTAVAPQELLSGWKLIWPGKLSTSGPGVKLNDP</sequence>
<comment type="caution">
    <text evidence="1">The sequence shown here is derived from an EMBL/GenBank/DDBJ whole genome shotgun (WGS) entry which is preliminary data.</text>
</comment>
<reference evidence="1 2" key="1">
    <citation type="journal article" date="2024" name="Commun. Biol.">
        <title>Comparative genomic analysis of thermophilic fungi reveals convergent evolutionary adaptations and gene losses.</title>
        <authorList>
            <person name="Steindorff A.S."/>
            <person name="Aguilar-Pontes M.V."/>
            <person name="Robinson A.J."/>
            <person name="Andreopoulos B."/>
            <person name="LaButti K."/>
            <person name="Kuo A."/>
            <person name="Mondo S."/>
            <person name="Riley R."/>
            <person name="Otillar R."/>
            <person name="Haridas S."/>
            <person name="Lipzen A."/>
            <person name="Grimwood J."/>
            <person name="Schmutz J."/>
            <person name="Clum A."/>
            <person name="Reid I.D."/>
            <person name="Moisan M.C."/>
            <person name="Butler G."/>
            <person name="Nguyen T.T.M."/>
            <person name="Dewar K."/>
            <person name="Conant G."/>
            <person name="Drula E."/>
            <person name="Henrissat B."/>
            <person name="Hansel C."/>
            <person name="Singer S."/>
            <person name="Hutchinson M.I."/>
            <person name="de Vries R.P."/>
            <person name="Natvig D.O."/>
            <person name="Powell A.J."/>
            <person name="Tsang A."/>
            <person name="Grigoriev I.V."/>
        </authorList>
    </citation>
    <scope>NUCLEOTIDE SEQUENCE [LARGE SCALE GENOMIC DNA]</scope>
    <source>
        <strain evidence="1 2">ATCC 24622</strain>
    </source>
</reference>
<dbReference type="Proteomes" id="UP001586593">
    <property type="component" value="Unassembled WGS sequence"/>
</dbReference>
<protein>
    <submittedName>
        <fullName evidence="1">Uncharacterized protein</fullName>
    </submittedName>
</protein>
<organism evidence="1 2">
    <name type="scientific">Phialemonium thermophilum</name>
    <dbReference type="NCBI Taxonomy" id="223376"/>
    <lineage>
        <taxon>Eukaryota</taxon>
        <taxon>Fungi</taxon>
        <taxon>Dikarya</taxon>
        <taxon>Ascomycota</taxon>
        <taxon>Pezizomycotina</taxon>
        <taxon>Sordariomycetes</taxon>
        <taxon>Sordariomycetidae</taxon>
        <taxon>Cephalothecales</taxon>
        <taxon>Cephalothecaceae</taxon>
        <taxon>Phialemonium</taxon>
    </lineage>
</organism>
<evidence type="ECO:0000313" key="1">
    <source>
        <dbReference type="EMBL" id="KAL1843009.1"/>
    </source>
</evidence>
<evidence type="ECO:0000313" key="2">
    <source>
        <dbReference type="Proteomes" id="UP001586593"/>
    </source>
</evidence>
<accession>A0ABR3VMA4</accession>
<keyword evidence="2" id="KW-1185">Reference proteome</keyword>
<gene>
    <name evidence="1" type="ORF">VTK73DRAFT_2943</name>
</gene>
<proteinExistence type="predicted"/>
<dbReference type="EMBL" id="JAZHXJ010001882">
    <property type="protein sequence ID" value="KAL1843009.1"/>
    <property type="molecule type" value="Genomic_DNA"/>
</dbReference>